<reference evidence="2 3" key="1">
    <citation type="journal article" date="2014" name="Mol. Biol. Evol.">
        <title>Massive expansion of Ubiquitination-related gene families within the Chlamydiae.</title>
        <authorList>
            <person name="Domman D."/>
            <person name="Collingro A."/>
            <person name="Lagkouvardos I."/>
            <person name="Gehre L."/>
            <person name="Weinmaier T."/>
            <person name="Rattei T."/>
            <person name="Subtil A."/>
            <person name="Horn M."/>
        </authorList>
    </citation>
    <scope>NUCLEOTIDE SEQUENCE [LARGE SCALE GENOMIC DNA]</scope>
    <source>
        <strain evidence="2 3">EI2</strain>
    </source>
</reference>
<organism evidence="2 3">
    <name type="scientific">Candidatus Protochlamydia amoebophila</name>
    <dbReference type="NCBI Taxonomy" id="362787"/>
    <lineage>
        <taxon>Bacteria</taxon>
        <taxon>Pseudomonadati</taxon>
        <taxon>Chlamydiota</taxon>
        <taxon>Chlamydiia</taxon>
        <taxon>Parachlamydiales</taxon>
        <taxon>Parachlamydiaceae</taxon>
        <taxon>Candidatus Protochlamydia</taxon>
    </lineage>
</organism>
<evidence type="ECO:0000256" key="1">
    <source>
        <dbReference type="SAM" id="MobiDB-lite"/>
    </source>
</evidence>
<evidence type="ECO:0000313" key="2">
    <source>
        <dbReference type="EMBL" id="KIC74373.1"/>
    </source>
</evidence>
<dbReference type="AlphaFoldDB" id="A0A0C1HII1"/>
<dbReference type="Pfam" id="PF05991">
    <property type="entry name" value="NYN_YacP"/>
    <property type="match status" value="1"/>
</dbReference>
<comment type="caution">
    <text evidence="2">The sequence shown here is derived from an EMBL/GenBank/DDBJ whole genome shotgun (WGS) entry which is preliminary data.</text>
</comment>
<gene>
    <name evidence="2" type="ORF">DB44_AL00670</name>
</gene>
<sequence length="242" mass="28300">MHYYIDGYNFLFRLVHAYENLQSSREQFILDLDKKISILKIDVSIVFDGTFQEGEGTRSHFNNVEILFTAQGETADEFILDALKYSSQPQQEIIITSDKKLAKLARNKQAQTESVENFIQWLNKAYKNKLKKLTNRSKFFNPVTPPKTSIPSNPSNHKVDQKIEGSTDYYQQIFENEYQKLLKKEPALDKKTPSKSRKPKEKKDPFPKIPPLAIDAPTQMERWEKVFEARLKHFSYQDVEKS</sequence>
<proteinExistence type="predicted"/>
<dbReference type="EMBL" id="JSAN01000011">
    <property type="protein sequence ID" value="KIC74373.1"/>
    <property type="molecule type" value="Genomic_DNA"/>
</dbReference>
<accession>A0A0C1HII1</accession>
<dbReference type="PATRIC" id="fig|362787.3.peg.100"/>
<dbReference type="RefSeq" id="WP_039355867.1">
    <property type="nucleotide sequence ID" value="NZ_JSAN01000011.1"/>
</dbReference>
<feature type="region of interest" description="Disordered" evidence="1">
    <location>
        <begin position="184"/>
        <end position="214"/>
    </location>
</feature>
<evidence type="ECO:0000313" key="3">
    <source>
        <dbReference type="Proteomes" id="UP000031465"/>
    </source>
</evidence>
<dbReference type="InterPro" id="IPR010298">
    <property type="entry name" value="YacP-like"/>
</dbReference>
<name>A0A0C1HII1_9BACT</name>
<dbReference type="Proteomes" id="UP000031465">
    <property type="component" value="Unassembled WGS sequence"/>
</dbReference>
<protein>
    <recommendedName>
        <fullName evidence="4">YacP-like NYN domain protein</fullName>
    </recommendedName>
</protein>
<evidence type="ECO:0008006" key="4">
    <source>
        <dbReference type="Google" id="ProtNLM"/>
    </source>
</evidence>